<dbReference type="RefSeq" id="WP_253831637.1">
    <property type="nucleotide sequence ID" value="NZ_JAMTCS010000001.1"/>
</dbReference>
<evidence type="ECO:0000256" key="1">
    <source>
        <dbReference type="ARBA" id="ARBA00022729"/>
    </source>
</evidence>
<dbReference type="InterPro" id="IPR029058">
    <property type="entry name" value="AB_hydrolase_fold"/>
</dbReference>
<protein>
    <submittedName>
        <fullName evidence="3">Polyhydroxybutyrate depolymerase</fullName>
    </submittedName>
</protein>
<dbReference type="GO" id="GO:0016787">
    <property type="term" value="F:hydrolase activity"/>
    <property type="evidence" value="ECO:0007669"/>
    <property type="project" value="InterPro"/>
</dbReference>
<keyword evidence="4" id="KW-1185">Reference proteome</keyword>
<keyword evidence="1" id="KW-0732">Signal</keyword>
<dbReference type="PANTHER" id="PTHR43037:SF1">
    <property type="entry name" value="BLL1128 PROTEIN"/>
    <property type="match status" value="1"/>
</dbReference>
<organism evidence="3 4">
    <name type="scientific">Promicromonospora thailandica</name>
    <dbReference type="NCBI Taxonomy" id="765201"/>
    <lineage>
        <taxon>Bacteria</taxon>
        <taxon>Bacillati</taxon>
        <taxon>Actinomycetota</taxon>
        <taxon>Actinomycetes</taxon>
        <taxon>Micrococcales</taxon>
        <taxon>Promicromonosporaceae</taxon>
        <taxon>Promicromonospora</taxon>
    </lineage>
</organism>
<dbReference type="EMBL" id="JAMTCS010000001">
    <property type="protein sequence ID" value="MCP2262743.1"/>
    <property type="molecule type" value="Genomic_DNA"/>
</dbReference>
<dbReference type="SUPFAM" id="SSF53474">
    <property type="entry name" value="alpha/beta-Hydrolases"/>
    <property type="match status" value="1"/>
</dbReference>
<dbReference type="Pfam" id="PF02230">
    <property type="entry name" value="Abhydrolase_2"/>
    <property type="match status" value="1"/>
</dbReference>
<evidence type="ECO:0000313" key="4">
    <source>
        <dbReference type="Proteomes" id="UP001139493"/>
    </source>
</evidence>
<dbReference type="InterPro" id="IPR050955">
    <property type="entry name" value="Plant_Biomass_Hydrol_Est"/>
</dbReference>
<dbReference type="Gene3D" id="3.40.50.1820">
    <property type="entry name" value="alpha/beta hydrolase"/>
    <property type="match status" value="1"/>
</dbReference>
<name>A0A9X2JU81_9MICO</name>
<accession>A0A9X2JU81</accession>
<evidence type="ECO:0000313" key="3">
    <source>
        <dbReference type="EMBL" id="MCP2262743.1"/>
    </source>
</evidence>
<reference evidence="3" key="1">
    <citation type="submission" date="2022-06" db="EMBL/GenBank/DDBJ databases">
        <title>Genomic Encyclopedia of Archaeal and Bacterial Type Strains, Phase II (KMG-II): from individual species to whole genera.</title>
        <authorList>
            <person name="Goeker M."/>
        </authorList>
    </citation>
    <scope>NUCLEOTIDE SEQUENCE</scope>
    <source>
        <strain evidence="3">DSM 26652</strain>
    </source>
</reference>
<dbReference type="AlphaFoldDB" id="A0A9X2JU81"/>
<dbReference type="InterPro" id="IPR003140">
    <property type="entry name" value="PLipase/COase/thioEstase"/>
</dbReference>
<gene>
    <name evidence="3" type="ORF">APR03_000066</name>
</gene>
<comment type="caution">
    <text evidence="3">The sequence shown here is derived from an EMBL/GenBank/DDBJ whole genome shotgun (WGS) entry which is preliminary data.</text>
</comment>
<dbReference type="Proteomes" id="UP001139493">
    <property type="component" value="Unassembled WGS sequence"/>
</dbReference>
<proteinExistence type="predicted"/>
<sequence>MTTSTRTSIDVDGRLRTLDVVEGPRTPGRPLVLVFHGSRQSGAAHRRFTGGMYDALAADHGAVVAYLDGYRGNWNDARAESAFPARLADVDDVGFARRVVADLVASHDVDPRRVVAVGYSNGGQMVHRLLHEVPDLLAGAAIVAATMPAPESFLAPDPAPAAVPVPVLLVHGTQDPIVPYGGGRFPAVSRRVFKVDGTALSAPETARHYARRNGITAEPESVRLGAPSHGTWIERTDHRQDGRPPVRLLTVHGGGHTVPGPGRQPFFIGRTARSPRTADVVAEHLGLGTGTNQE</sequence>
<dbReference type="PANTHER" id="PTHR43037">
    <property type="entry name" value="UNNAMED PRODUCT-RELATED"/>
    <property type="match status" value="1"/>
</dbReference>
<feature type="domain" description="Phospholipase/carboxylesterase/thioesterase" evidence="2">
    <location>
        <begin position="108"/>
        <end position="181"/>
    </location>
</feature>
<evidence type="ECO:0000259" key="2">
    <source>
        <dbReference type="Pfam" id="PF02230"/>
    </source>
</evidence>